<evidence type="ECO:0000256" key="3">
    <source>
        <dbReference type="SAM" id="Coils"/>
    </source>
</evidence>
<evidence type="ECO:0000259" key="9">
    <source>
        <dbReference type="Pfam" id="PF25967"/>
    </source>
</evidence>
<evidence type="ECO:0000256" key="2">
    <source>
        <dbReference type="ARBA" id="ARBA00009477"/>
    </source>
</evidence>
<evidence type="ECO:0000259" key="8">
    <source>
        <dbReference type="Pfam" id="PF25944"/>
    </source>
</evidence>
<feature type="chain" id="PRO_5034219483" evidence="5">
    <location>
        <begin position="26"/>
        <end position="430"/>
    </location>
</feature>
<dbReference type="Pfam" id="PF25944">
    <property type="entry name" value="Beta-barrel_RND"/>
    <property type="match status" value="1"/>
</dbReference>
<dbReference type="SUPFAM" id="SSF111369">
    <property type="entry name" value="HlyD-like secretion proteins"/>
    <property type="match status" value="1"/>
</dbReference>
<dbReference type="Proteomes" id="UP000675920">
    <property type="component" value="Unplaced"/>
</dbReference>
<dbReference type="Pfam" id="PF25917">
    <property type="entry name" value="BSH_RND"/>
    <property type="match status" value="1"/>
</dbReference>
<keyword evidence="10" id="KW-1185">Reference proteome</keyword>
<reference evidence="11" key="1">
    <citation type="journal article" date="2020" name="Future Microbiol.">
        <title>RND efflux pumps in Gram-negative bacteria; regulation, structure and role in antibiotic resistance.</title>
        <authorList>
            <person name="Colclough A.L."/>
            <person name="Alav I."/>
            <person name="Whittle E.E."/>
            <person name="Pugh H.L."/>
            <person name="Darby E.M."/>
            <person name="Legood S.W."/>
            <person name="McNeil H.E."/>
            <person name="Blair J.M."/>
        </authorList>
    </citation>
    <scope>NUCLEOTIDE SEQUENCE</scope>
</reference>
<evidence type="ECO:0000259" key="7">
    <source>
        <dbReference type="Pfam" id="PF25917"/>
    </source>
</evidence>
<feature type="domain" description="Multidrug resistance protein MdtA-like alpha-helical hairpin" evidence="6">
    <location>
        <begin position="114"/>
        <end position="183"/>
    </location>
</feature>
<dbReference type="Gene3D" id="2.40.30.170">
    <property type="match status" value="1"/>
</dbReference>
<dbReference type="GO" id="GO:0022857">
    <property type="term" value="F:transmembrane transporter activity"/>
    <property type="evidence" value="ECO:0007669"/>
    <property type="project" value="InterPro"/>
</dbReference>
<proteinExistence type="inferred from homology"/>
<dbReference type="InterPro" id="IPR058626">
    <property type="entry name" value="MdtA-like_b-barrel"/>
</dbReference>
<feature type="coiled-coil region" evidence="3">
    <location>
        <begin position="114"/>
        <end position="141"/>
    </location>
</feature>
<accession>A0A8B6XAQ5</accession>
<comment type="similarity">
    <text evidence="2">Belongs to the membrane fusion protein (MFP) (TC 8.A.1) family.</text>
</comment>
<evidence type="ECO:0000256" key="5">
    <source>
        <dbReference type="SAM" id="SignalP"/>
    </source>
</evidence>
<evidence type="ECO:0000259" key="6">
    <source>
        <dbReference type="Pfam" id="PF25876"/>
    </source>
</evidence>
<dbReference type="Gene3D" id="1.10.287.470">
    <property type="entry name" value="Helix hairpin bin"/>
    <property type="match status" value="1"/>
</dbReference>
<dbReference type="InterPro" id="IPR006143">
    <property type="entry name" value="RND_pump_MFP"/>
</dbReference>
<feature type="domain" description="Multidrug resistance protein MdtA-like beta-barrel" evidence="8">
    <location>
        <begin position="221"/>
        <end position="301"/>
    </location>
</feature>
<evidence type="ECO:0000313" key="10">
    <source>
        <dbReference type="Proteomes" id="UP000675920"/>
    </source>
</evidence>
<keyword evidence="3" id="KW-0175">Coiled coil</keyword>
<dbReference type="OrthoDB" id="9783047at2"/>
<keyword evidence="5" id="KW-0732">Signal</keyword>
<protein>
    <submittedName>
        <fullName evidence="11">Efflux RND transporter periplasmic adaptor subunit</fullName>
    </submittedName>
</protein>
<feature type="domain" description="Multidrug resistance protein MdtA-like barrel-sandwich hybrid" evidence="7">
    <location>
        <begin position="74"/>
        <end position="215"/>
    </location>
</feature>
<feature type="domain" description="Multidrug resistance protein MdtA-like C-terminal permuted SH3" evidence="9">
    <location>
        <begin position="304"/>
        <end position="363"/>
    </location>
</feature>
<dbReference type="InterPro" id="IPR058624">
    <property type="entry name" value="MdtA-like_HH"/>
</dbReference>
<feature type="compositionally biased region" description="Low complexity" evidence="4">
    <location>
        <begin position="382"/>
        <end position="424"/>
    </location>
</feature>
<name>A0A8B6XAQ5_9BURK</name>
<dbReference type="InterPro" id="IPR058625">
    <property type="entry name" value="MdtA-like_BSH"/>
</dbReference>
<reference evidence="11" key="2">
    <citation type="submission" date="2025-08" db="UniProtKB">
        <authorList>
            <consortium name="RefSeq"/>
        </authorList>
    </citation>
    <scope>IDENTIFICATION</scope>
</reference>
<dbReference type="RefSeq" id="WP_084544693.1">
    <property type="nucleotide sequence ID" value="NZ_AXWS01000007.1"/>
</dbReference>
<dbReference type="FunFam" id="2.40.420.20:FF:000001">
    <property type="entry name" value="Efflux RND transporter periplasmic adaptor subunit"/>
    <property type="match status" value="1"/>
</dbReference>
<comment type="subcellular location">
    <subcellularLocation>
        <location evidence="1">Cell envelope</location>
    </subcellularLocation>
</comment>
<organism evidence="10 11">
    <name type="scientific">Derxia gummosa DSM 723</name>
    <dbReference type="NCBI Taxonomy" id="1121388"/>
    <lineage>
        <taxon>Bacteria</taxon>
        <taxon>Pseudomonadati</taxon>
        <taxon>Pseudomonadota</taxon>
        <taxon>Betaproteobacteria</taxon>
        <taxon>Burkholderiales</taxon>
        <taxon>Alcaligenaceae</taxon>
        <taxon>Derxia</taxon>
    </lineage>
</organism>
<dbReference type="AlphaFoldDB" id="A0A8B6XAQ5"/>
<feature type="signal peptide" evidence="5">
    <location>
        <begin position="1"/>
        <end position="25"/>
    </location>
</feature>
<evidence type="ECO:0000313" key="11">
    <source>
        <dbReference type="RefSeq" id="WP_084544693.1"/>
    </source>
</evidence>
<dbReference type="GO" id="GO:0046677">
    <property type="term" value="P:response to antibiotic"/>
    <property type="evidence" value="ECO:0007669"/>
    <property type="project" value="TreeGrafter"/>
</dbReference>
<dbReference type="NCBIfam" id="TIGR01730">
    <property type="entry name" value="RND_mfp"/>
    <property type="match status" value="1"/>
</dbReference>
<dbReference type="Pfam" id="PF25876">
    <property type="entry name" value="HH_MFP_RND"/>
    <property type="match status" value="1"/>
</dbReference>
<feature type="region of interest" description="Disordered" evidence="4">
    <location>
        <begin position="368"/>
        <end position="430"/>
    </location>
</feature>
<dbReference type="Gene3D" id="2.40.50.100">
    <property type="match status" value="1"/>
</dbReference>
<evidence type="ECO:0000256" key="1">
    <source>
        <dbReference type="ARBA" id="ARBA00004196"/>
    </source>
</evidence>
<dbReference type="GO" id="GO:0005886">
    <property type="term" value="C:plasma membrane"/>
    <property type="evidence" value="ECO:0007669"/>
    <property type="project" value="UniProtKB-SubCell"/>
</dbReference>
<evidence type="ECO:0000256" key="4">
    <source>
        <dbReference type="SAM" id="MobiDB-lite"/>
    </source>
</evidence>
<sequence>MLAAGGGWSRAARAVALALIPLAIAACSRGEAQQQGAGGPGGAPQAMPVAVVEVHAQQVPIELNAVGRAEGSKEVQVRARVAGILERWRFNEGDRVKAGATLFSIEREPYEIALAQAEANLAQARATAEQAAREADRLKGLVADNAISRRDYDAAEATRKTSAASVLGAEAAVRSARLNLSYTTVTAPISGVTGRALQSEGSLVTPGADSSLLTTVVQTDPVWVRFSLAEGELARIRSNERGAKVLLIGADGREVATGGTLNFTASTVDAQLGTVQLRASFANPDLKVLPGQFVTARVQAGSQDAFLVPQTAVMQNDKGRFVWIVGEGGKATPRPVEVAQWIGKDWAIRKGLADGDKVIVNNLIKLRPDAPVQPMSGPPPGADGAPAGAAPAGGNAQGGNAPASAGGSTPANTGGTAAGGQPANRPANAQ</sequence>
<dbReference type="PANTHER" id="PTHR30158">
    <property type="entry name" value="ACRA/E-RELATED COMPONENT OF DRUG EFFLUX TRANSPORTER"/>
    <property type="match status" value="1"/>
</dbReference>
<dbReference type="Gene3D" id="2.40.420.20">
    <property type="match status" value="1"/>
</dbReference>
<dbReference type="InterPro" id="IPR058627">
    <property type="entry name" value="MdtA-like_C"/>
</dbReference>
<dbReference type="Pfam" id="PF25967">
    <property type="entry name" value="RND-MFP_C"/>
    <property type="match status" value="1"/>
</dbReference>